<name>A0A0K1Q8J2_9BACT</name>
<dbReference type="Proteomes" id="UP000064967">
    <property type="component" value="Chromosome"/>
</dbReference>
<dbReference type="EMBL" id="CP012333">
    <property type="protein sequence ID" value="AKV01987.1"/>
    <property type="molecule type" value="Genomic_DNA"/>
</dbReference>
<sequence>MGMPKSYRTMEEFERETIRPDMKYGFSLDDLMQDTSFEGSDLLFDDTVDEYDPDQEDDDDDY</sequence>
<organism evidence="2 3">
    <name type="scientific">Labilithrix luteola</name>
    <dbReference type="NCBI Taxonomy" id="1391654"/>
    <lineage>
        <taxon>Bacteria</taxon>
        <taxon>Pseudomonadati</taxon>
        <taxon>Myxococcota</taxon>
        <taxon>Polyangia</taxon>
        <taxon>Polyangiales</taxon>
        <taxon>Labilitrichaceae</taxon>
        <taxon>Labilithrix</taxon>
    </lineage>
</organism>
<dbReference type="KEGG" id="llu:AKJ09_08650"/>
<feature type="compositionally biased region" description="Acidic residues" evidence="1">
    <location>
        <begin position="43"/>
        <end position="62"/>
    </location>
</feature>
<evidence type="ECO:0000313" key="3">
    <source>
        <dbReference type="Proteomes" id="UP000064967"/>
    </source>
</evidence>
<evidence type="ECO:0000313" key="2">
    <source>
        <dbReference type="EMBL" id="AKV01987.1"/>
    </source>
</evidence>
<protein>
    <submittedName>
        <fullName evidence="2">Uncharacterized protein</fullName>
    </submittedName>
</protein>
<dbReference type="RefSeq" id="WP_146652977.1">
    <property type="nucleotide sequence ID" value="NZ_CP012333.1"/>
</dbReference>
<gene>
    <name evidence="2" type="ORF">AKJ09_08650</name>
</gene>
<evidence type="ECO:0000256" key="1">
    <source>
        <dbReference type="SAM" id="MobiDB-lite"/>
    </source>
</evidence>
<keyword evidence="3" id="KW-1185">Reference proteome</keyword>
<dbReference type="OrthoDB" id="5526204at2"/>
<feature type="region of interest" description="Disordered" evidence="1">
    <location>
        <begin position="42"/>
        <end position="62"/>
    </location>
</feature>
<proteinExistence type="predicted"/>
<accession>A0A0K1Q8J2</accession>
<dbReference type="AlphaFoldDB" id="A0A0K1Q8J2"/>
<reference evidence="2 3" key="1">
    <citation type="submission" date="2015-08" db="EMBL/GenBank/DDBJ databases">
        <authorList>
            <person name="Babu N.S."/>
            <person name="Beckwith C.J."/>
            <person name="Beseler K.G."/>
            <person name="Brison A."/>
            <person name="Carone J.V."/>
            <person name="Caskin T.P."/>
            <person name="Diamond M."/>
            <person name="Durham M.E."/>
            <person name="Foxe J.M."/>
            <person name="Go M."/>
            <person name="Henderson B.A."/>
            <person name="Jones I.B."/>
            <person name="McGettigan J.A."/>
            <person name="Micheletti S.J."/>
            <person name="Nasrallah M.E."/>
            <person name="Ortiz D."/>
            <person name="Piller C.R."/>
            <person name="Privatt S.R."/>
            <person name="Schneider S.L."/>
            <person name="Sharp S."/>
            <person name="Smith T.C."/>
            <person name="Stanton J.D."/>
            <person name="Ullery H.E."/>
            <person name="Wilson R.J."/>
            <person name="Serrano M.G."/>
            <person name="Buck G."/>
            <person name="Lee V."/>
            <person name="Wang Y."/>
            <person name="Carvalho R."/>
            <person name="Voegtly L."/>
            <person name="Shi R."/>
            <person name="Duckworth R."/>
            <person name="Johnson A."/>
            <person name="Loviza R."/>
            <person name="Walstead R."/>
            <person name="Shah Z."/>
            <person name="Kiflezghi M."/>
            <person name="Wade K."/>
            <person name="Ball S.L."/>
            <person name="Bradley K.W."/>
            <person name="Asai D.J."/>
            <person name="Bowman C.A."/>
            <person name="Russell D.A."/>
            <person name="Pope W.H."/>
            <person name="Jacobs-Sera D."/>
            <person name="Hendrix R.W."/>
            <person name="Hatfull G.F."/>
        </authorList>
    </citation>
    <scope>NUCLEOTIDE SEQUENCE [LARGE SCALE GENOMIC DNA]</scope>
    <source>
        <strain evidence="2 3">DSM 27648</strain>
    </source>
</reference>